<dbReference type="GO" id="GO:1902358">
    <property type="term" value="P:sulfate transmembrane transport"/>
    <property type="evidence" value="ECO:0007669"/>
    <property type="project" value="InterPro"/>
</dbReference>
<keyword evidence="3" id="KW-0813">Transport</keyword>
<evidence type="ECO:0000256" key="3">
    <source>
        <dbReference type="ARBA" id="ARBA00022448"/>
    </source>
</evidence>
<gene>
    <name evidence="6" type="ORF">SAMN06295960_2008</name>
</gene>
<dbReference type="InterPro" id="IPR005669">
    <property type="entry name" value="Thiosulph/SO4-bd"/>
</dbReference>
<comment type="similarity">
    <text evidence="2">Belongs to the prokaryotic sulfate-binding protein family.</text>
</comment>
<comment type="subcellular location">
    <subcellularLocation>
        <location evidence="1">Periplasm</location>
    </subcellularLocation>
</comment>
<reference evidence="6 7" key="1">
    <citation type="submission" date="2017-04" db="EMBL/GenBank/DDBJ databases">
        <authorList>
            <person name="Afonso C.L."/>
            <person name="Miller P.J."/>
            <person name="Scott M.A."/>
            <person name="Spackman E."/>
            <person name="Goraichik I."/>
            <person name="Dimitrov K.M."/>
            <person name="Suarez D.L."/>
            <person name="Swayne D.E."/>
        </authorList>
    </citation>
    <scope>NUCLEOTIDE SEQUENCE [LARGE SCALE GENOMIC DNA]</scope>
    <source>
        <strain evidence="6 7">11</strain>
    </source>
</reference>
<protein>
    <submittedName>
        <fullName evidence="6">Sulfate transport system substrate-binding protein</fullName>
    </submittedName>
</protein>
<evidence type="ECO:0000256" key="4">
    <source>
        <dbReference type="ARBA" id="ARBA00022729"/>
    </source>
</evidence>
<dbReference type="PANTHER" id="PTHR30368:SF2">
    <property type="entry name" value="SULFATE-BINDING PROTEIN"/>
    <property type="match status" value="1"/>
</dbReference>
<dbReference type="Gene3D" id="3.40.190.10">
    <property type="entry name" value="Periplasmic binding protein-like II"/>
    <property type="match status" value="2"/>
</dbReference>
<keyword evidence="4" id="KW-0732">Signal</keyword>
<dbReference type="NCBIfam" id="TIGR00971">
    <property type="entry name" value="3a0106s03"/>
    <property type="match status" value="1"/>
</dbReference>
<keyword evidence="5" id="KW-0574">Periplasm</keyword>
<dbReference type="Proteomes" id="UP000193834">
    <property type="component" value="Unassembled WGS sequence"/>
</dbReference>
<evidence type="ECO:0000313" key="6">
    <source>
        <dbReference type="EMBL" id="SMG35091.1"/>
    </source>
</evidence>
<name>A0A1X7K429_9BACL</name>
<evidence type="ECO:0000256" key="5">
    <source>
        <dbReference type="ARBA" id="ARBA00022764"/>
    </source>
</evidence>
<organism evidence="6 7">
    <name type="scientific">Paenibacillus aquistagni</name>
    <dbReference type="NCBI Taxonomy" id="1852522"/>
    <lineage>
        <taxon>Bacteria</taxon>
        <taxon>Bacillati</taxon>
        <taxon>Bacillota</taxon>
        <taxon>Bacilli</taxon>
        <taxon>Bacillales</taxon>
        <taxon>Paenibacillaceae</taxon>
        <taxon>Paenibacillus</taxon>
    </lineage>
</organism>
<proteinExistence type="inferred from homology"/>
<dbReference type="GO" id="GO:0042597">
    <property type="term" value="C:periplasmic space"/>
    <property type="evidence" value="ECO:0007669"/>
    <property type="project" value="UniProtKB-SubCell"/>
</dbReference>
<dbReference type="EMBL" id="FXAZ01000002">
    <property type="protein sequence ID" value="SMG35091.1"/>
    <property type="molecule type" value="Genomic_DNA"/>
</dbReference>
<evidence type="ECO:0000313" key="7">
    <source>
        <dbReference type="Proteomes" id="UP000193834"/>
    </source>
</evidence>
<keyword evidence="7" id="KW-1185">Reference proteome</keyword>
<dbReference type="PROSITE" id="PS51257">
    <property type="entry name" value="PROKAR_LIPOPROTEIN"/>
    <property type="match status" value="1"/>
</dbReference>
<dbReference type="Pfam" id="PF13531">
    <property type="entry name" value="SBP_bac_11"/>
    <property type="match status" value="1"/>
</dbReference>
<dbReference type="GO" id="GO:0140104">
    <property type="term" value="F:molecular carrier activity"/>
    <property type="evidence" value="ECO:0007669"/>
    <property type="project" value="InterPro"/>
</dbReference>
<dbReference type="PANTHER" id="PTHR30368">
    <property type="entry name" value="SULFATE-BINDING PROTEIN"/>
    <property type="match status" value="1"/>
</dbReference>
<sequence length="385" mass="41666">MNSRMYSAGRGLVKVSCGLLLLASLILGGCMEEKVQPALGAKGTKEANASVTAAHASKTAHAASTAASNTPDDTSSTLVIGAYSVARDALQALIPRFQQEWEQKTGQKLQIQESYEASGTQARSIVGGMEADVALFAMEGDVDKLVDAGLVASDWQQKDRYSGMVTESIVVIGTREGNPLHIEDWTDLTQQGIDVLYPNPKTSGGAQWDINAIYGAGLMEAEAKGMDGPAYAKQLLADIHDQVISMDKSGRASMAAFEYGVGDAIVTYENELLARIKEGIAYEIVVPKHTIQIENPVVVVDRYVDKHGTRAAAEAFVSFLKSEEAQQIWVEAGFRPVNEQVKAETKKSQDIPEGLFTVEDMGGWEEVREKLYSKRGIWYQVLAGL</sequence>
<evidence type="ECO:0000256" key="1">
    <source>
        <dbReference type="ARBA" id="ARBA00004418"/>
    </source>
</evidence>
<dbReference type="AlphaFoldDB" id="A0A1X7K429"/>
<dbReference type="SUPFAM" id="SSF53850">
    <property type="entry name" value="Periplasmic binding protein-like II"/>
    <property type="match status" value="1"/>
</dbReference>
<dbReference type="STRING" id="1852522.SAMN06295960_2008"/>
<evidence type="ECO:0000256" key="2">
    <source>
        <dbReference type="ARBA" id="ARBA00006099"/>
    </source>
</evidence>
<accession>A0A1X7K429</accession>